<dbReference type="RefSeq" id="WP_413261456.1">
    <property type="nucleotide sequence ID" value="NZ_JBHFNR010000017.1"/>
</dbReference>
<keyword evidence="1" id="KW-0812">Transmembrane</keyword>
<proteinExistence type="predicted"/>
<accession>A0ABV4XJC2</accession>
<dbReference type="Proteomes" id="UP001576784">
    <property type="component" value="Unassembled WGS sequence"/>
</dbReference>
<keyword evidence="1" id="KW-0472">Membrane</keyword>
<organism evidence="2 3">
    <name type="scientific">Floridaenema flaviceps BLCC-F50</name>
    <dbReference type="NCBI Taxonomy" id="3153642"/>
    <lineage>
        <taxon>Bacteria</taxon>
        <taxon>Bacillati</taxon>
        <taxon>Cyanobacteriota</taxon>
        <taxon>Cyanophyceae</taxon>
        <taxon>Oscillatoriophycideae</taxon>
        <taxon>Aerosakkonematales</taxon>
        <taxon>Aerosakkonemataceae</taxon>
        <taxon>Floridanema</taxon>
        <taxon>Floridanema flaviceps</taxon>
    </lineage>
</organism>
<protein>
    <submittedName>
        <fullName evidence="2">Uncharacterized protein</fullName>
    </submittedName>
</protein>
<evidence type="ECO:0000256" key="1">
    <source>
        <dbReference type="SAM" id="Phobius"/>
    </source>
</evidence>
<name>A0ABV4XJC2_9CYAN</name>
<sequence>MNQLEIHLLIAQAQTSQPADPLINSTGQDLIYIGVAGIAIMLVLIVGVLSRRVAKAILIALMLSVLLIILLTVT</sequence>
<comment type="caution">
    <text evidence="2">The sequence shown here is derived from an EMBL/GenBank/DDBJ whole genome shotgun (WGS) entry which is preliminary data.</text>
</comment>
<reference evidence="2 3" key="1">
    <citation type="submission" date="2024-09" db="EMBL/GenBank/DDBJ databases">
        <title>Floridaenema gen nov. (Aerosakkonemataceae, Aerosakkonematales ord. nov., Cyanobacteria) from benthic tropical and subtropical fresh waters, with the description of four new species.</title>
        <authorList>
            <person name="Moretto J.A."/>
            <person name="Berthold D.E."/>
            <person name="Lefler F.W."/>
            <person name="Huang I.-S."/>
            <person name="Laughinghouse H. IV."/>
        </authorList>
    </citation>
    <scope>NUCLEOTIDE SEQUENCE [LARGE SCALE GENOMIC DNA]</scope>
    <source>
        <strain evidence="2 3">BLCC-F50</strain>
    </source>
</reference>
<keyword evidence="1" id="KW-1133">Transmembrane helix</keyword>
<feature type="transmembrane region" description="Helical" evidence="1">
    <location>
        <begin position="30"/>
        <end position="49"/>
    </location>
</feature>
<evidence type="ECO:0000313" key="3">
    <source>
        <dbReference type="Proteomes" id="UP001576784"/>
    </source>
</evidence>
<keyword evidence="3" id="KW-1185">Reference proteome</keyword>
<gene>
    <name evidence="2" type="ORF">ACE1CI_02430</name>
</gene>
<dbReference type="EMBL" id="JBHFNR010000017">
    <property type="protein sequence ID" value="MFB2891779.1"/>
    <property type="molecule type" value="Genomic_DNA"/>
</dbReference>
<feature type="transmembrane region" description="Helical" evidence="1">
    <location>
        <begin position="56"/>
        <end position="73"/>
    </location>
</feature>
<evidence type="ECO:0000313" key="2">
    <source>
        <dbReference type="EMBL" id="MFB2891779.1"/>
    </source>
</evidence>